<dbReference type="AlphaFoldDB" id="A0A7Y9IZT5"/>
<evidence type="ECO:0000313" key="4">
    <source>
        <dbReference type="Proteomes" id="UP000542125"/>
    </source>
</evidence>
<evidence type="ECO:0000256" key="1">
    <source>
        <dbReference type="ARBA" id="ARBA00006987"/>
    </source>
</evidence>
<keyword evidence="4" id="KW-1185">Reference proteome</keyword>
<dbReference type="SUPFAM" id="SSF53850">
    <property type="entry name" value="Periplasmic binding protein-like II"/>
    <property type="match status" value="1"/>
</dbReference>
<dbReference type="Proteomes" id="UP000542125">
    <property type="component" value="Unassembled WGS sequence"/>
</dbReference>
<organism evidence="3 4">
    <name type="scientific">Pigmentiphaga litoralis</name>
    <dbReference type="NCBI Taxonomy" id="516702"/>
    <lineage>
        <taxon>Bacteria</taxon>
        <taxon>Pseudomonadati</taxon>
        <taxon>Pseudomonadota</taxon>
        <taxon>Betaproteobacteria</taxon>
        <taxon>Burkholderiales</taxon>
        <taxon>Alcaligenaceae</taxon>
        <taxon>Pigmentiphaga</taxon>
    </lineage>
</organism>
<dbReference type="PANTHER" id="PTHR42928:SF5">
    <property type="entry name" value="BLR1237 PROTEIN"/>
    <property type="match status" value="1"/>
</dbReference>
<keyword evidence="2" id="KW-0732">Signal</keyword>
<gene>
    <name evidence="3" type="ORF">FHW18_005476</name>
</gene>
<dbReference type="Gene3D" id="3.40.190.150">
    <property type="entry name" value="Bordetella uptake gene, domain 1"/>
    <property type="match status" value="1"/>
</dbReference>
<reference evidence="3 4" key="1">
    <citation type="submission" date="2020-07" db="EMBL/GenBank/DDBJ databases">
        <title>Genomic Encyclopedia of Type Strains, Phase IV (KMG-V): Genome sequencing to study the core and pangenomes of soil and plant-associated prokaryotes.</title>
        <authorList>
            <person name="Whitman W."/>
        </authorList>
    </citation>
    <scope>NUCLEOTIDE SEQUENCE [LARGE SCALE GENOMIC DNA]</scope>
    <source>
        <strain evidence="3 4">SAS40</strain>
    </source>
</reference>
<protein>
    <submittedName>
        <fullName evidence="3">Tripartite-type tricarboxylate transporter receptor subunit TctC</fullName>
    </submittedName>
</protein>
<comment type="similarity">
    <text evidence="1">Belongs to the UPF0065 (bug) family.</text>
</comment>
<dbReference type="EMBL" id="JACBYR010000004">
    <property type="protein sequence ID" value="NYE86150.1"/>
    <property type="molecule type" value="Genomic_DNA"/>
</dbReference>
<dbReference type="CDD" id="cd13578">
    <property type="entry name" value="PBP2_Bug27"/>
    <property type="match status" value="1"/>
</dbReference>
<dbReference type="PIRSF" id="PIRSF017082">
    <property type="entry name" value="YflP"/>
    <property type="match status" value="1"/>
</dbReference>
<comment type="caution">
    <text evidence="3">The sequence shown here is derived from an EMBL/GenBank/DDBJ whole genome shotgun (WGS) entry which is preliminary data.</text>
</comment>
<feature type="chain" id="PRO_5030846543" evidence="2">
    <location>
        <begin position="26"/>
        <end position="322"/>
    </location>
</feature>
<evidence type="ECO:0000256" key="2">
    <source>
        <dbReference type="SAM" id="SignalP"/>
    </source>
</evidence>
<feature type="signal peptide" evidence="2">
    <location>
        <begin position="1"/>
        <end position="25"/>
    </location>
</feature>
<dbReference type="Pfam" id="PF03401">
    <property type="entry name" value="TctC"/>
    <property type="match status" value="1"/>
</dbReference>
<sequence length="322" mass="33489">MTKLCTTLSAVVLVTLSLMAPTGFAQYPDKPVKIVAPFPAGGFTDVVTRQVGARLAQTLGQAVVVENKPGAGTNIGTEAVTRAAPDGYTLLMGTSTLAINPTLYSKLGYDAGKDLAPIGVFATTGYTLIANKDLAPATTADLISFIKAHPDTVSFGSSGNGAVNHLAGEMFASMAGIKMLHVPYKGSQAAITDLIGGRIQLFWASTLEAMPLIKSGRVKAYGVTDAVAVSALPELKPLGETVKGYEVLYWMALFAPAGTPPAVIQRLSTALRDIAGDSDIKASLQSSGASAAYRSPTDTEALLRRETDLWGKAVRQAGAKVE</sequence>
<dbReference type="PANTHER" id="PTHR42928">
    <property type="entry name" value="TRICARBOXYLATE-BINDING PROTEIN"/>
    <property type="match status" value="1"/>
</dbReference>
<name>A0A7Y9IZT5_9BURK</name>
<proteinExistence type="inferred from homology"/>
<dbReference type="InterPro" id="IPR005064">
    <property type="entry name" value="BUG"/>
</dbReference>
<evidence type="ECO:0000313" key="3">
    <source>
        <dbReference type="EMBL" id="NYE86150.1"/>
    </source>
</evidence>
<dbReference type="Gene3D" id="3.40.190.10">
    <property type="entry name" value="Periplasmic binding protein-like II"/>
    <property type="match status" value="1"/>
</dbReference>
<accession>A0A7Y9IZT5</accession>
<dbReference type="InterPro" id="IPR042100">
    <property type="entry name" value="Bug_dom1"/>
</dbReference>
<keyword evidence="3" id="KW-0675">Receptor</keyword>
<dbReference type="RefSeq" id="WP_179590950.1">
    <property type="nucleotide sequence ID" value="NZ_JACBYR010000004.1"/>
</dbReference>